<accession>A0ABX8EN36</accession>
<dbReference type="EMBL" id="CP075371">
    <property type="protein sequence ID" value="QVT80483.1"/>
    <property type="molecule type" value="Genomic_DNA"/>
</dbReference>
<evidence type="ECO:0000313" key="2">
    <source>
        <dbReference type="Proteomes" id="UP000679307"/>
    </source>
</evidence>
<proteinExistence type="predicted"/>
<protein>
    <recommendedName>
        <fullName evidence="3">ANTAR domain-containing protein</fullName>
    </recommendedName>
</protein>
<organism evidence="1 2">
    <name type="scientific">Nocardioides aquaticus</name>
    <dbReference type="NCBI Taxonomy" id="160826"/>
    <lineage>
        <taxon>Bacteria</taxon>
        <taxon>Bacillati</taxon>
        <taxon>Actinomycetota</taxon>
        <taxon>Actinomycetes</taxon>
        <taxon>Propionibacteriales</taxon>
        <taxon>Nocardioidaceae</taxon>
        <taxon>Nocardioides</taxon>
    </lineage>
</organism>
<evidence type="ECO:0008006" key="3">
    <source>
        <dbReference type="Google" id="ProtNLM"/>
    </source>
</evidence>
<evidence type="ECO:0000313" key="1">
    <source>
        <dbReference type="EMBL" id="QVT80483.1"/>
    </source>
</evidence>
<dbReference type="RefSeq" id="WP_214056024.1">
    <property type="nucleotide sequence ID" value="NZ_BAAAHS010000050.1"/>
</dbReference>
<dbReference type="Proteomes" id="UP000679307">
    <property type="component" value="Chromosome"/>
</dbReference>
<gene>
    <name evidence="1" type="ORF">ENKNEFLB_02882</name>
</gene>
<keyword evidence="2" id="KW-1185">Reference proteome</keyword>
<sequence length="63" mass="6420">MVSGSSSSPDVFEAAAMVAARDGIAVDTAIVRLQRTARAAGLSDEQLASRIVGVPTSDRSADD</sequence>
<reference evidence="1 2" key="1">
    <citation type="submission" date="2021-05" db="EMBL/GenBank/DDBJ databases">
        <title>Complete genome of Nocardioides aquaticus KCTC 9944T isolated from meromictic and hypersaline Ekho Lake, Antarctica.</title>
        <authorList>
            <person name="Hwang K."/>
            <person name="Kim K.M."/>
            <person name="Choe H."/>
        </authorList>
    </citation>
    <scope>NUCLEOTIDE SEQUENCE [LARGE SCALE GENOMIC DNA]</scope>
    <source>
        <strain evidence="1 2">KCTC 9944</strain>
    </source>
</reference>
<name>A0ABX8EN36_9ACTN</name>